<dbReference type="InterPro" id="IPR023058">
    <property type="entry name" value="PPIase_PpiC_CS"/>
</dbReference>
<evidence type="ECO:0000256" key="8">
    <source>
        <dbReference type="ARBA" id="ARBA00038408"/>
    </source>
</evidence>
<keyword evidence="4 12" id="KW-0812">Transmembrane</keyword>
<evidence type="ECO:0000256" key="4">
    <source>
        <dbReference type="ARBA" id="ARBA00022692"/>
    </source>
</evidence>
<dbReference type="GO" id="GO:0005886">
    <property type="term" value="C:plasma membrane"/>
    <property type="evidence" value="ECO:0007669"/>
    <property type="project" value="UniProtKB-SubCell"/>
</dbReference>
<reference evidence="14 15" key="1">
    <citation type="submission" date="2020-03" db="EMBL/GenBank/DDBJ databases">
        <title>Genomic Encyclopedia of Type Strains, Phase IV (KMG-IV): sequencing the most valuable type-strain genomes for metagenomic binning, comparative biology and taxonomic classification.</title>
        <authorList>
            <person name="Goeker M."/>
        </authorList>
    </citation>
    <scope>NUCLEOTIDE SEQUENCE [LARGE SCALE GENOMIC DNA]</scope>
    <source>
        <strain evidence="14 15">DSM 24233</strain>
    </source>
</reference>
<evidence type="ECO:0000313" key="15">
    <source>
        <dbReference type="Proteomes" id="UP000580856"/>
    </source>
</evidence>
<keyword evidence="11" id="KW-0697">Rotamase</keyword>
<keyword evidence="7" id="KW-0143">Chaperone</keyword>
<comment type="subcellular location">
    <subcellularLocation>
        <location evidence="1">Cell inner membrane</location>
        <topology evidence="1">Single-pass type II membrane protein</topology>
        <orientation evidence="1">Periplasmic side</orientation>
    </subcellularLocation>
</comment>
<comment type="caution">
    <text evidence="14">The sequence shown here is derived from an EMBL/GenBank/DDBJ whole genome shotgun (WGS) entry which is preliminary data.</text>
</comment>
<keyword evidence="5 12" id="KW-1133">Transmembrane helix</keyword>
<evidence type="ECO:0000256" key="2">
    <source>
        <dbReference type="ARBA" id="ARBA00022475"/>
    </source>
</evidence>
<protein>
    <recommendedName>
        <fullName evidence="9">Periplasmic chaperone PpiD</fullName>
    </recommendedName>
    <alternativeName>
        <fullName evidence="10">Periplasmic folding chaperone</fullName>
    </alternativeName>
</protein>
<keyword evidence="6 12" id="KW-0472">Membrane</keyword>
<gene>
    <name evidence="14" type="ORF">GGQ74_002494</name>
</gene>
<dbReference type="EMBL" id="JAATJA010000002">
    <property type="protein sequence ID" value="NJB68821.1"/>
    <property type="molecule type" value="Genomic_DNA"/>
</dbReference>
<dbReference type="InterPro" id="IPR046357">
    <property type="entry name" value="PPIase_dom_sf"/>
</dbReference>
<evidence type="ECO:0000256" key="9">
    <source>
        <dbReference type="ARBA" id="ARBA00040743"/>
    </source>
</evidence>
<comment type="similarity">
    <text evidence="8">Belongs to the PpiD chaperone family.</text>
</comment>
<dbReference type="Pfam" id="PF00639">
    <property type="entry name" value="Rotamase"/>
    <property type="match status" value="1"/>
</dbReference>
<dbReference type="InterPro" id="IPR027304">
    <property type="entry name" value="Trigger_fact/SurA_dom_sf"/>
</dbReference>
<proteinExistence type="inferred from homology"/>
<accession>A0A846QL26</accession>
<dbReference type="Pfam" id="PF13624">
    <property type="entry name" value="SurA_N_3"/>
    <property type="match status" value="1"/>
</dbReference>
<dbReference type="InterPro" id="IPR000297">
    <property type="entry name" value="PPIase_PpiC"/>
</dbReference>
<dbReference type="InterPro" id="IPR052029">
    <property type="entry name" value="PpiD_chaperone"/>
</dbReference>
<dbReference type="Proteomes" id="UP000580856">
    <property type="component" value="Unassembled WGS sequence"/>
</dbReference>
<keyword evidence="3" id="KW-0997">Cell inner membrane</keyword>
<dbReference type="PANTHER" id="PTHR47529:SF1">
    <property type="entry name" value="PERIPLASMIC CHAPERONE PPID"/>
    <property type="match status" value="1"/>
</dbReference>
<dbReference type="Gene3D" id="3.10.50.40">
    <property type="match status" value="1"/>
</dbReference>
<evidence type="ECO:0000256" key="12">
    <source>
        <dbReference type="SAM" id="Phobius"/>
    </source>
</evidence>
<keyword evidence="11 14" id="KW-0413">Isomerase</keyword>
<dbReference type="Gene3D" id="1.10.4030.10">
    <property type="entry name" value="Porin chaperone SurA, peptide-binding domain"/>
    <property type="match status" value="1"/>
</dbReference>
<evidence type="ECO:0000256" key="6">
    <source>
        <dbReference type="ARBA" id="ARBA00023136"/>
    </source>
</evidence>
<evidence type="ECO:0000256" key="3">
    <source>
        <dbReference type="ARBA" id="ARBA00022519"/>
    </source>
</evidence>
<sequence>MLDGMRQHASSWIVKILFGIIIVVFVFAFGSGTLSNRANGGAVLAYVNESPILIKDFEMAYQRAVEALRRQNPGISSDDLASAGFKNQVLNRMINDSLLTAEADRLGVTVSKDEIRARILEIEAFRNKDNAFDTLVYQAVLRGSHLQPAEFEADMAEQIRSEKLRKHLNLSVTVTEEEAYDMFRFAAEQARIEYLLFGWKDFADQVTPADADIENFYKTNEANFRRPATADFATLTFTPRALAARQDVTAEEMKVYYDANMSQFEQPEMVSARHILIKVAPGASAAEVETARKKLLDIQGRLSKGESFAQLAEKYSEGPSSVRGGDLGWFPRGAMVEPFEKAAFALEAGHVSAPVRTDFGWHLIRVDEKRAAGVKTFDEAREEIRSLIAEEKASERISDVLDQALEQILAGDKIDKIAADAGLTAVQTGPMTKDMLASRLGVSEEDADRLFSTSLGTGTDTPVSVDQGYMIAFKVAETEATIAPLDEVREQIVEALKRQGATALAQGKADAVLAELRDADKAKAAMAEYGKSMEKSAEFGRQGFIPGLGMNPGLVEAAFLTEVSNWLPQSYTVGEGVVIARMVERVMPSDKLWNTQKDYVLDALTRTKENEMFQAFLKSLRDKAEIRVADSRVLE</sequence>
<evidence type="ECO:0000256" key="5">
    <source>
        <dbReference type="ARBA" id="ARBA00022989"/>
    </source>
</evidence>
<dbReference type="GO" id="GO:0003755">
    <property type="term" value="F:peptidyl-prolyl cis-trans isomerase activity"/>
    <property type="evidence" value="ECO:0007669"/>
    <property type="project" value="UniProtKB-KW"/>
</dbReference>
<keyword evidence="2" id="KW-1003">Cell membrane</keyword>
<evidence type="ECO:0000256" key="1">
    <source>
        <dbReference type="ARBA" id="ARBA00004382"/>
    </source>
</evidence>
<feature type="domain" description="PpiC" evidence="13">
    <location>
        <begin position="267"/>
        <end position="368"/>
    </location>
</feature>
<dbReference type="PROSITE" id="PS50198">
    <property type="entry name" value="PPIC_PPIASE_2"/>
    <property type="match status" value="1"/>
</dbReference>
<evidence type="ECO:0000256" key="11">
    <source>
        <dbReference type="PROSITE-ProRule" id="PRU00278"/>
    </source>
</evidence>
<evidence type="ECO:0000256" key="7">
    <source>
        <dbReference type="ARBA" id="ARBA00023186"/>
    </source>
</evidence>
<dbReference type="PROSITE" id="PS01096">
    <property type="entry name" value="PPIC_PPIASE_1"/>
    <property type="match status" value="1"/>
</dbReference>
<evidence type="ECO:0000256" key="10">
    <source>
        <dbReference type="ARBA" id="ARBA00042775"/>
    </source>
</evidence>
<dbReference type="RefSeq" id="WP_167941859.1">
    <property type="nucleotide sequence ID" value="NZ_JAATJA010000002.1"/>
</dbReference>
<evidence type="ECO:0000313" key="14">
    <source>
        <dbReference type="EMBL" id="NJB68821.1"/>
    </source>
</evidence>
<feature type="transmembrane region" description="Helical" evidence="12">
    <location>
        <begin position="12"/>
        <end position="30"/>
    </location>
</feature>
<organism evidence="14 15">
    <name type="scientific">Desulfobaculum xiamenense</name>
    <dbReference type="NCBI Taxonomy" id="995050"/>
    <lineage>
        <taxon>Bacteria</taxon>
        <taxon>Pseudomonadati</taxon>
        <taxon>Thermodesulfobacteriota</taxon>
        <taxon>Desulfovibrionia</taxon>
        <taxon>Desulfovibrionales</taxon>
        <taxon>Desulfovibrionaceae</taxon>
        <taxon>Desulfobaculum</taxon>
    </lineage>
</organism>
<keyword evidence="15" id="KW-1185">Reference proteome</keyword>
<dbReference type="AlphaFoldDB" id="A0A846QL26"/>
<evidence type="ECO:0000259" key="13">
    <source>
        <dbReference type="PROSITE" id="PS50198"/>
    </source>
</evidence>
<name>A0A846QL26_9BACT</name>
<dbReference type="SUPFAM" id="SSF54534">
    <property type="entry name" value="FKBP-like"/>
    <property type="match status" value="1"/>
</dbReference>
<dbReference type="PANTHER" id="PTHR47529">
    <property type="entry name" value="PEPTIDYL-PROLYL CIS-TRANS ISOMERASE D"/>
    <property type="match status" value="1"/>
</dbReference>
<dbReference type="SUPFAM" id="SSF109998">
    <property type="entry name" value="Triger factor/SurA peptide-binding domain-like"/>
    <property type="match status" value="1"/>
</dbReference>